<keyword evidence="8" id="KW-1185">Reference proteome</keyword>
<dbReference type="PROSITE" id="PS50261">
    <property type="entry name" value="G_PROTEIN_RECEP_F2_4"/>
    <property type="match status" value="1"/>
</dbReference>
<keyword evidence="3 5" id="KW-1133">Transmembrane helix</keyword>
<dbReference type="InterPro" id="IPR050332">
    <property type="entry name" value="GPCR_2"/>
</dbReference>
<dbReference type="GO" id="GO:0007166">
    <property type="term" value="P:cell surface receptor signaling pathway"/>
    <property type="evidence" value="ECO:0007669"/>
    <property type="project" value="InterPro"/>
</dbReference>
<dbReference type="InterPro" id="IPR000832">
    <property type="entry name" value="GPCR_2_secretin-like"/>
</dbReference>
<dbReference type="Gene3D" id="1.20.1070.10">
    <property type="entry name" value="Rhodopsin 7-helix transmembrane proteins"/>
    <property type="match status" value="1"/>
</dbReference>
<feature type="transmembrane region" description="Helical" evidence="5">
    <location>
        <begin position="6"/>
        <end position="26"/>
    </location>
</feature>
<organism evidence="7 8">
    <name type="scientific">Rhipicephalus sanguineus</name>
    <name type="common">Brown dog tick</name>
    <name type="synonym">Ixodes sanguineus</name>
    <dbReference type="NCBI Taxonomy" id="34632"/>
    <lineage>
        <taxon>Eukaryota</taxon>
        <taxon>Metazoa</taxon>
        <taxon>Ecdysozoa</taxon>
        <taxon>Arthropoda</taxon>
        <taxon>Chelicerata</taxon>
        <taxon>Arachnida</taxon>
        <taxon>Acari</taxon>
        <taxon>Parasitiformes</taxon>
        <taxon>Ixodida</taxon>
        <taxon>Ixodoidea</taxon>
        <taxon>Ixodidae</taxon>
        <taxon>Rhipicephalinae</taxon>
        <taxon>Rhipicephalus</taxon>
        <taxon>Rhipicephalus</taxon>
    </lineage>
</organism>
<dbReference type="PRINTS" id="PR00249">
    <property type="entry name" value="GPCRSECRETIN"/>
</dbReference>
<dbReference type="GO" id="GO:0005886">
    <property type="term" value="C:plasma membrane"/>
    <property type="evidence" value="ECO:0007669"/>
    <property type="project" value="TreeGrafter"/>
</dbReference>
<accession>A0A9D4Q1W9</accession>
<dbReference type="VEuPathDB" id="VectorBase:RSAN_045427"/>
<keyword evidence="2 5" id="KW-0812">Transmembrane</keyword>
<dbReference type="GO" id="GO:0007188">
    <property type="term" value="P:adenylate cyclase-modulating G protein-coupled receptor signaling pathway"/>
    <property type="evidence" value="ECO:0007669"/>
    <property type="project" value="TreeGrafter"/>
</dbReference>
<name>A0A9D4Q1W9_RHISA</name>
<feature type="domain" description="G-protein coupled receptors family 2 profile 2" evidence="6">
    <location>
        <begin position="1"/>
        <end position="172"/>
    </location>
</feature>
<gene>
    <name evidence="7" type="ORF">HPB52_019060</name>
</gene>
<evidence type="ECO:0000256" key="5">
    <source>
        <dbReference type="SAM" id="Phobius"/>
    </source>
</evidence>
<comment type="subcellular location">
    <subcellularLocation>
        <location evidence="1">Membrane</location>
        <topology evidence="1">Multi-pass membrane protein</topology>
    </subcellularLocation>
</comment>
<feature type="transmembrane region" description="Helical" evidence="5">
    <location>
        <begin position="118"/>
        <end position="141"/>
    </location>
</feature>
<comment type="caution">
    <text evidence="7">The sequence shown here is derived from an EMBL/GenBank/DDBJ whole genome shotgun (WGS) entry which is preliminary data.</text>
</comment>
<evidence type="ECO:0000313" key="8">
    <source>
        <dbReference type="Proteomes" id="UP000821837"/>
    </source>
</evidence>
<reference evidence="7" key="1">
    <citation type="journal article" date="2020" name="Cell">
        <title>Large-Scale Comparative Analyses of Tick Genomes Elucidate Their Genetic Diversity and Vector Capacities.</title>
        <authorList>
            <consortium name="Tick Genome and Microbiome Consortium (TIGMIC)"/>
            <person name="Jia N."/>
            <person name="Wang J."/>
            <person name="Shi W."/>
            <person name="Du L."/>
            <person name="Sun Y."/>
            <person name="Zhan W."/>
            <person name="Jiang J.F."/>
            <person name="Wang Q."/>
            <person name="Zhang B."/>
            <person name="Ji P."/>
            <person name="Bell-Sakyi L."/>
            <person name="Cui X.M."/>
            <person name="Yuan T.T."/>
            <person name="Jiang B.G."/>
            <person name="Yang W.F."/>
            <person name="Lam T.T."/>
            <person name="Chang Q.C."/>
            <person name="Ding S.J."/>
            <person name="Wang X.J."/>
            <person name="Zhu J.G."/>
            <person name="Ruan X.D."/>
            <person name="Zhao L."/>
            <person name="Wei J.T."/>
            <person name="Ye R.Z."/>
            <person name="Que T.C."/>
            <person name="Du C.H."/>
            <person name="Zhou Y.H."/>
            <person name="Cheng J.X."/>
            <person name="Dai P.F."/>
            <person name="Guo W.B."/>
            <person name="Han X.H."/>
            <person name="Huang E.J."/>
            <person name="Li L.F."/>
            <person name="Wei W."/>
            <person name="Gao Y.C."/>
            <person name="Liu J.Z."/>
            <person name="Shao H.Z."/>
            <person name="Wang X."/>
            <person name="Wang C.C."/>
            <person name="Yang T.C."/>
            <person name="Huo Q.B."/>
            <person name="Li W."/>
            <person name="Chen H.Y."/>
            <person name="Chen S.E."/>
            <person name="Zhou L.G."/>
            <person name="Ni X.B."/>
            <person name="Tian J.H."/>
            <person name="Sheng Y."/>
            <person name="Liu T."/>
            <person name="Pan Y.S."/>
            <person name="Xia L.Y."/>
            <person name="Li J."/>
            <person name="Zhao F."/>
            <person name="Cao W.C."/>
        </authorList>
    </citation>
    <scope>NUCLEOTIDE SEQUENCE</scope>
    <source>
        <strain evidence="7">Rsan-2018</strain>
    </source>
</reference>
<dbReference type="EMBL" id="JABSTV010001249">
    <property type="protein sequence ID" value="KAH7962990.1"/>
    <property type="molecule type" value="Genomic_DNA"/>
</dbReference>
<evidence type="ECO:0000313" key="7">
    <source>
        <dbReference type="EMBL" id="KAH7962990.1"/>
    </source>
</evidence>
<dbReference type="PANTHER" id="PTHR45620">
    <property type="entry name" value="PDF RECEPTOR-LIKE PROTEIN-RELATED"/>
    <property type="match status" value="1"/>
</dbReference>
<evidence type="ECO:0000256" key="4">
    <source>
        <dbReference type="ARBA" id="ARBA00023136"/>
    </source>
</evidence>
<proteinExistence type="predicted"/>
<feature type="transmembrane region" description="Helical" evidence="5">
    <location>
        <begin position="161"/>
        <end position="183"/>
    </location>
</feature>
<keyword evidence="4 5" id="KW-0472">Membrane</keyword>
<reference evidence="7" key="2">
    <citation type="submission" date="2021-09" db="EMBL/GenBank/DDBJ databases">
        <authorList>
            <person name="Jia N."/>
            <person name="Wang J."/>
            <person name="Shi W."/>
            <person name="Du L."/>
            <person name="Sun Y."/>
            <person name="Zhan W."/>
            <person name="Jiang J."/>
            <person name="Wang Q."/>
            <person name="Zhang B."/>
            <person name="Ji P."/>
            <person name="Sakyi L.B."/>
            <person name="Cui X."/>
            <person name="Yuan T."/>
            <person name="Jiang B."/>
            <person name="Yang W."/>
            <person name="Lam T.T.-Y."/>
            <person name="Chang Q."/>
            <person name="Ding S."/>
            <person name="Wang X."/>
            <person name="Zhu J."/>
            <person name="Ruan X."/>
            <person name="Zhao L."/>
            <person name="Wei J."/>
            <person name="Que T."/>
            <person name="Du C."/>
            <person name="Cheng J."/>
            <person name="Dai P."/>
            <person name="Han X."/>
            <person name="Huang E."/>
            <person name="Gao Y."/>
            <person name="Liu J."/>
            <person name="Shao H."/>
            <person name="Ye R."/>
            <person name="Li L."/>
            <person name="Wei W."/>
            <person name="Wang X."/>
            <person name="Wang C."/>
            <person name="Huo Q."/>
            <person name="Li W."/>
            <person name="Guo W."/>
            <person name="Chen H."/>
            <person name="Chen S."/>
            <person name="Zhou L."/>
            <person name="Zhou L."/>
            <person name="Ni X."/>
            <person name="Tian J."/>
            <person name="Zhou Y."/>
            <person name="Sheng Y."/>
            <person name="Liu T."/>
            <person name="Pan Y."/>
            <person name="Xia L."/>
            <person name="Li J."/>
            <person name="Zhao F."/>
            <person name="Cao W."/>
        </authorList>
    </citation>
    <scope>NUCLEOTIDE SEQUENCE</scope>
    <source>
        <strain evidence="7">Rsan-2018</strain>
        <tissue evidence="7">Larvae</tissue>
    </source>
</reference>
<protein>
    <recommendedName>
        <fullName evidence="6">G-protein coupled receptors family 2 profile 2 domain-containing protein</fullName>
    </recommendedName>
</protein>
<feature type="transmembrane region" description="Helical" evidence="5">
    <location>
        <begin position="38"/>
        <end position="60"/>
    </location>
</feature>
<dbReference type="Pfam" id="PF00002">
    <property type="entry name" value="7tm_2"/>
    <property type="match status" value="1"/>
</dbReference>
<dbReference type="AlphaFoldDB" id="A0A9D4Q1W9"/>
<evidence type="ECO:0000256" key="3">
    <source>
        <dbReference type="ARBA" id="ARBA00022989"/>
    </source>
</evidence>
<dbReference type="Proteomes" id="UP000821837">
    <property type="component" value="Chromosome 3"/>
</dbReference>
<evidence type="ECO:0000259" key="6">
    <source>
        <dbReference type="PROSITE" id="PS50261"/>
    </source>
</evidence>
<evidence type="ECO:0000256" key="1">
    <source>
        <dbReference type="ARBA" id="ARBA00004141"/>
    </source>
</evidence>
<dbReference type="InterPro" id="IPR017981">
    <property type="entry name" value="GPCR_2-like_7TM"/>
</dbReference>
<evidence type="ECO:0000256" key="2">
    <source>
        <dbReference type="ARBA" id="ARBA00022692"/>
    </source>
</evidence>
<sequence length="256" mass="29294">MTIFSIVLHSLSVVVLVPAIVIFSVYKQLQVHRISLHKNFCVAMVLYDISVILVDSVFILDHVNEEKNIRVNQNPNLCKVLYTLSRYFRLCQYAWMFCEGFYLHKLIASAFAEQKSLLIFYVVGWGCPAVFVSISAILRAVRAGHPEDSSCWMDNVEGYNWITLAPGLFCLFGFFVAVIFCYFNGEVLYLLRRSYGRYRLQRGFSSRRSHSMAMTRMSVSTHVSSVGDSLNPNNGSVKKYTCTRNGDTILEDEVWN</sequence>
<dbReference type="PANTHER" id="PTHR45620:SF42">
    <property type="entry name" value="G-PROTEIN COUPLED RECEPTOR SEB-2"/>
    <property type="match status" value="1"/>
</dbReference>
<dbReference type="GO" id="GO:0008528">
    <property type="term" value="F:G protein-coupled peptide receptor activity"/>
    <property type="evidence" value="ECO:0007669"/>
    <property type="project" value="TreeGrafter"/>
</dbReference>